<comment type="similarity">
    <text evidence="2 6">Belongs to the intercrine alpha (chemokine CxC) family.</text>
</comment>
<reference evidence="9" key="1">
    <citation type="submission" date="2025-08" db="UniProtKB">
        <authorList>
            <consortium name="RefSeq"/>
        </authorList>
    </citation>
    <scope>IDENTIFICATION</scope>
</reference>
<evidence type="ECO:0000313" key="9">
    <source>
        <dbReference type="RefSeq" id="XP_060043842.1"/>
    </source>
</evidence>
<evidence type="ECO:0000313" key="8">
    <source>
        <dbReference type="Proteomes" id="UP001652624"/>
    </source>
</evidence>
<dbReference type="PROSITE" id="PS00471">
    <property type="entry name" value="SMALL_CYTOKINES_CXC"/>
    <property type="match status" value="1"/>
</dbReference>
<feature type="signal peptide" evidence="6">
    <location>
        <begin position="1"/>
        <end position="24"/>
    </location>
</feature>
<keyword evidence="8" id="KW-1185">Reference proteome</keyword>
<dbReference type="Gene3D" id="2.40.50.40">
    <property type="match status" value="1"/>
</dbReference>
<dbReference type="PRINTS" id="PR00436">
    <property type="entry name" value="INTERLEUKIN8"/>
</dbReference>
<accession>A0ABM3X4V0</accession>
<dbReference type="InterPro" id="IPR018048">
    <property type="entry name" value="Chemokine_CXC_CS"/>
</dbReference>
<dbReference type="SUPFAM" id="SSF54117">
    <property type="entry name" value="Interleukin 8-like chemokines"/>
    <property type="match status" value="1"/>
</dbReference>
<dbReference type="InterPro" id="IPR001811">
    <property type="entry name" value="Chemokine_IL8-like_dom"/>
</dbReference>
<name>A0ABM3X4V0_ERIEU</name>
<dbReference type="Pfam" id="PF00048">
    <property type="entry name" value="IL8"/>
    <property type="match status" value="1"/>
</dbReference>
<dbReference type="PANTHER" id="PTHR12015:SF199">
    <property type="entry name" value="C-X-C MOTIF CHEMOKINE 15"/>
    <property type="match status" value="1"/>
</dbReference>
<sequence>MATKSSLFLLAALVLGILADTSEGQELRCQCIHTHSDFISPKLIKNIQVVPEGPYCNRKEVIVRLKDETLICLDPDAEWVMNIIKKIADRYN</sequence>
<dbReference type="InterPro" id="IPR033899">
    <property type="entry name" value="CXC_Chemokine_domain"/>
</dbReference>
<keyword evidence="3 6" id="KW-0202">Cytokine</keyword>
<evidence type="ECO:0000256" key="3">
    <source>
        <dbReference type="ARBA" id="ARBA00022514"/>
    </source>
</evidence>
<keyword evidence="6" id="KW-0145">Chemotaxis</keyword>
<dbReference type="SMART" id="SM00199">
    <property type="entry name" value="SCY"/>
    <property type="match status" value="1"/>
</dbReference>
<dbReference type="CDD" id="cd00273">
    <property type="entry name" value="Chemokine_CXC"/>
    <property type="match status" value="1"/>
</dbReference>
<comment type="subcellular location">
    <subcellularLocation>
        <location evidence="1 6">Secreted</location>
    </subcellularLocation>
</comment>
<evidence type="ECO:0000256" key="4">
    <source>
        <dbReference type="ARBA" id="ARBA00022525"/>
    </source>
</evidence>
<keyword evidence="5" id="KW-1015">Disulfide bond</keyword>
<evidence type="ECO:0000256" key="6">
    <source>
        <dbReference type="RuleBase" id="RU361149"/>
    </source>
</evidence>
<evidence type="ECO:0000259" key="7">
    <source>
        <dbReference type="SMART" id="SM00199"/>
    </source>
</evidence>
<keyword evidence="6" id="KW-0732">Signal</keyword>
<feature type="domain" description="Chemokine interleukin-8-like" evidence="7">
    <location>
        <begin position="26"/>
        <end position="87"/>
    </location>
</feature>
<dbReference type="PANTHER" id="PTHR12015">
    <property type="entry name" value="SMALL INDUCIBLE CYTOKINE A"/>
    <property type="match status" value="1"/>
</dbReference>
<evidence type="ECO:0000256" key="1">
    <source>
        <dbReference type="ARBA" id="ARBA00004613"/>
    </source>
</evidence>
<evidence type="ECO:0000256" key="5">
    <source>
        <dbReference type="ARBA" id="ARBA00023157"/>
    </source>
</evidence>
<protein>
    <recommendedName>
        <fullName evidence="6">C-X-C motif chemokine</fullName>
    </recommendedName>
</protein>
<dbReference type="Proteomes" id="UP001652624">
    <property type="component" value="Chromosome 3"/>
</dbReference>
<dbReference type="InterPro" id="IPR036048">
    <property type="entry name" value="Interleukin_8-like_sf"/>
</dbReference>
<gene>
    <name evidence="9" type="primary">LOC132537535</name>
</gene>
<dbReference type="PRINTS" id="PR00437">
    <property type="entry name" value="SMALLCYTKCXC"/>
</dbReference>
<proteinExistence type="inferred from homology"/>
<dbReference type="InterPro" id="IPR039809">
    <property type="entry name" value="Chemokine_b/g/d"/>
</dbReference>
<dbReference type="RefSeq" id="XP_060043842.1">
    <property type="nucleotide sequence ID" value="XM_060187859.1"/>
</dbReference>
<dbReference type="GeneID" id="132537535"/>
<evidence type="ECO:0000256" key="2">
    <source>
        <dbReference type="ARBA" id="ARBA00010665"/>
    </source>
</evidence>
<keyword evidence="4 6" id="KW-0964">Secreted</keyword>
<organism evidence="8 9">
    <name type="scientific">Erinaceus europaeus</name>
    <name type="common">Western European hedgehog</name>
    <dbReference type="NCBI Taxonomy" id="9365"/>
    <lineage>
        <taxon>Eukaryota</taxon>
        <taxon>Metazoa</taxon>
        <taxon>Chordata</taxon>
        <taxon>Craniata</taxon>
        <taxon>Vertebrata</taxon>
        <taxon>Euteleostomi</taxon>
        <taxon>Mammalia</taxon>
        <taxon>Eutheria</taxon>
        <taxon>Laurasiatheria</taxon>
        <taxon>Eulipotyphla</taxon>
        <taxon>Erinaceidae</taxon>
        <taxon>Erinaceinae</taxon>
        <taxon>Erinaceus</taxon>
    </lineage>
</organism>
<dbReference type="InterPro" id="IPR001089">
    <property type="entry name" value="Chemokine_CXC"/>
</dbReference>
<feature type="chain" id="PRO_5045004983" description="C-X-C motif chemokine" evidence="6">
    <location>
        <begin position="25"/>
        <end position="92"/>
    </location>
</feature>